<dbReference type="AlphaFoldDB" id="A0AAC9FCV6"/>
<sequence length="146" mass="15568">MIVLAFALAFVLYLIAAIHAYWGLGGVWPGTDQASCARAVVGARGIRTMPTPFACFAVTACLIVATLWPLALVGVFATPFPKPGLAASALMVALVFIGRGIAGFTPAWRRLSPEMPFARLDRRYYSPLCLVIGTGFVILAFNGFQS</sequence>
<evidence type="ECO:0000313" key="2">
    <source>
        <dbReference type="EMBL" id="AMS39377.1"/>
    </source>
</evidence>
<evidence type="ECO:0008006" key="6">
    <source>
        <dbReference type="Google" id="ProtNLM"/>
    </source>
</evidence>
<name>A0AAC9FCV6_AMIAI</name>
<protein>
    <recommendedName>
        <fullName evidence="6">DUF3995 domain-containing protein</fullName>
    </recommendedName>
</protein>
<evidence type="ECO:0000256" key="1">
    <source>
        <dbReference type="SAM" id="Phobius"/>
    </source>
</evidence>
<keyword evidence="5" id="KW-1185">Reference proteome</keyword>
<dbReference type="Proteomes" id="UP000075755">
    <property type="component" value="Chromosome"/>
</dbReference>
<reference evidence="3 5" key="2">
    <citation type="submission" date="2020-08" db="EMBL/GenBank/DDBJ databases">
        <title>Genomic Encyclopedia of Type Strains, Phase IV (KMG-IV): sequencing the most valuable type-strain genomes for metagenomic binning, comparative biology and taxonomic classification.</title>
        <authorList>
            <person name="Goeker M."/>
        </authorList>
    </citation>
    <scope>NUCLEOTIDE SEQUENCE [LARGE SCALE GENOMIC DNA]</scope>
    <source>
        <strain evidence="3 5">DSM 10368</strain>
    </source>
</reference>
<feature type="transmembrane region" description="Helical" evidence="1">
    <location>
        <begin position="124"/>
        <end position="144"/>
    </location>
</feature>
<dbReference type="Pfam" id="PF13160">
    <property type="entry name" value="DUF3995"/>
    <property type="match status" value="1"/>
</dbReference>
<dbReference type="KEGG" id="aak:AA2016_0438"/>
<keyword evidence="1" id="KW-0472">Membrane</keyword>
<keyword evidence="1" id="KW-0812">Transmembrane</keyword>
<evidence type="ECO:0000313" key="4">
    <source>
        <dbReference type="Proteomes" id="UP000075755"/>
    </source>
</evidence>
<accession>A0AAC9FCV6</accession>
<dbReference type="EMBL" id="JACICB010000014">
    <property type="protein sequence ID" value="MBB3707523.1"/>
    <property type="molecule type" value="Genomic_DNA"/>
</dbReference>
<keyword evidence="1" id="KW-1133">Transmembrane helix</keyword>
<evidence type="ECO:0000313" key="5">
    <source>
        <dbReference type="Proteomes" id="UP000577697"/>
    </source>
</evidence>
<dbReference type="InterPro" id="IPR025058">
    <property type="entry name" value="DUF3995"/>
</dbReference>
<feature type="transmembrane region" description="Helical" evidence="1">
    <location>
        <begin position="84"/>
        <end position="104"/>
    </location>
</feature>
<proteinExistence type="predicted"/>
<dbReference type="RefSeq" id="WP_067955194.1">
    <property type="nucleotide sequence ID" value="NZ_CP015005.1"/>
</dbReference>
<dbReference type="EMBL" id="CP015005">
    <property type="protein sequence ID" value="AMS39377.1"/>
    <property type="molecule type" value="Genomic_DNA"/>
</dbReference>
<evidence type="ECO:0000313" key="3">
    <source>
        <dbReference type="EMBL" id="MBB3707523.1"/>
    </source>
</evidence>
<reference evidence="2 4" key="1">
    <citation type="submission" date="2016-03" db="EMBL/GenBank/DDBJ databases">
        <title>Complete genome of Aminobacter aminovorans KCTC 2477.</title>
        <authorList>
            <person name="Kim K.M."/>
        </authorList>
    </citation>
    <scope>NUCLEOTIDE SEQUENCE [LARGE SCALE GENOMIC DNA]</scope>
    <source>
        <strain evidence="2 4">KCTC 2477</strain>
    </source>
</reference>
<organism evidence="2 4">
    <name type="scientific">Aminobacter aminovorans</name>
    <name type="common">Chelatobacter heintzii</name>
    <dbReference type="NCBI Taxonomy" id="83263"/>
    <lineage>
        <taxon>Bacteria</taxon>
        <taxon>Pseudomonadati</taxon>
        <taxon>Pseudomonadota</taxon>
        <taxon>Alphaproteobacteria</taxon>
        <taxon>Hyphomicrobiales</taxon>
        <taxon>Phyllobacteriaceae</taxon>
        <taxon>Aminobacter</taxon>
    </lineage>
</organism>
<feature type="transmembrane region" description="Helical" evidence="1">
    <location>
        <begin position="51"/>
        <end position="77"/>
    </location>
</feature>
<gene>
    <name evidence="2" type="ORF">AA2016_0438</name>
    <name evidence="3" type="ORF">FHS67_003854</name>
</gene>
<dbReference type="Proteomes" id="UP000577697">
    <property type="component" value="Unassembled WGS sequence"/>
</dbReference>